<proteinExistence type="predicted"/>
<gene>
    <name evidence="1" type="ORF">CVT26_001485</name>
</gene>
<dbReference type="AlphaFoldDB" id="A0A409WEC7"/>
<reference evidence="1 2" key="1">
    <citation type="journal article" date="2018" name="Evol. Lett.">
        <title>Horizontal gene cluster transfer increased hallucinogenic mushroom diversity.</title>
        <authorList>
            <person name="Reynolds H.T."/>
            <person name="Vijayakumar V."/>
            <person name="Gluck-Thaler E."/>
            <person name="Korotkin H.B."/>
            <person name="Matheny P.B."/>
            <person name="Slot J.C."/>
        </authorList>
    </citation>
    <scope>NUCLEOTIDE SEQUENCE [LARGE SCALE GENOMIC DNA]</scope>
    <source>
        <strain evidence="1 2">SRW20</strain>
    </source>
</reference>
<protein>
    <submittedName>
        <fullName evidence="1">Uncharacterized protein</fullName>
    </submittedName>
</protein>
<evidence type="ECO:0000313" key="2">
    <source>
        <dbReference type="Proteomes" id="UP000284706"/>
    </source>
</evidence>
<dbReference type="EMBL" id="NHYE01005110">
    <property type="protein sequence ID" value="PPQ76865.1"/>
    <property type="molecule type" value="Genomic_DNA"/>
</dbReference>
<sequence>MNFLSRTHESEMLKTQATACNLTTFRAYPFPGQLLEVPYPLDGNRRPVAPPDLMSYSRTHRFRLPTCFHGKEAKIVMKEGFERSDTVVVFECGAEESGETMCAFYINVSLLFCREEEMEFCSYPRTGGTGVQRQSSWNSLSSDDGHAINDYNGIHAPDAYGFNSVLVEEIGPHPSFATNGGLVCTNNGTSVVQSDDRGMDSDYSFPGNLDLAMQKEIISQDAAANKNKDLAARDNFDQSFMEAVDLELALRDAAEEDVDGDNESADENEWIIAARVSLATEWLQRSGDLPLTICLTCDDYGRSEIKMGIAPLIDLINQSSGRWYSLDLSLPEEILACVDASACSSSILYELYIRIRDSHGSVADLPRPARDFSQHAPRRVEIFQRQGKLLPVTVSLNWKNVTSLNASPLSIDEFLYILSMSPTLRHCECLCDARIRGRRMPISADKHVVNPMVEFLEISFGEYGGGEVCFLDNVTLPGLKQLDMAMGGYKETLGEIARHLEDFLIRSNADLETFKAYGSKFSDDDLVHLLELMPTLTELGISGESSCFWAESFFAAFSRHLRHDNDEDTEPEAQQPILPVLRTFSCYAKLNFSSWGLIPEMLCPLSEDDSGHRRPLERIEIDVFDIEVDIDRENLAEIKEDDLARLAAISESVDLKLSGQYYGNRVDWYQHSFNGLPRPYTMEVLPVEIIRVIFRHYVHDPMAIPHKIFPWTLGAVCREWRTIAWTDPRIWTHPNIRIDGYRALDIRIQLATEWIQRSLDLPLSIHLNIGFNYADADLVEIYSLIDVINTNSYRWHSLDLVGPPHVLAFLDSSSCASSPLHELRVSTTLKHVNFRCISQVKPQVVRLFQTYLNPTTLNWINTTSIFAFPLMPNDVFYILRNAPSLRSGQFPDISLPRPRTLPEDYNPQPIIHPFIETLQLGFSIVGCEERLLDNITCPALKNLIIHRKEGERHSAEHLSTFLVRSKADLASFNTGASDFSSDDLIRLAALMPSLNTLRISSDYEDQQVPLDNFFRSFSRHLSSEYDDPPRALFPALQEIHLFVHGLFPWRSILDLLCPLSKGGDSRRRPLKLIKVKIEYYDEYDDEDEDEELPYIKDDVISRLAEFAATVKFDLTASGYGVTHDVYQLSWDRFRTKANKKRIL</sequence>
<organism evidence="1 2">
    <name type="scientific">Gymnopilus dilepis</name>
    <dbReference type="NCBI Taxonomy" id="231916"/>
    <lineage>
        <taxon>Eukaryota</taxon>
        <taxon>Fungi</taxon>
        <taxon>Dikarya</taxon>
        <taxon>Basidiomycota</taxon>
        <taxon>Agaricomycotina</taxon>
        <taxon>Agaricomycetes</taxon>
        <taxon>Agaricomycetidae</taxon>
        <taxon>Agaricales</taxon>
        <taxon>Agaricineae</taxon>
        <taxon>Hymenogastraceae</taxon>
        <taxon>Gymnopilus</taxon>
    </lineage>
</organism>
<dbReference type="Proteomes" id="UP000284706">
    <property type="component" value="Unassembled WGS sequence"/>
</dbReference>
<keyword evidence="2" id="KW-1185">Reference proteome</keyword>
<dbReference type="InParanoid" id="A0A409WEC7"/>
<evidence type="ECO:0000313" key="1">
    <source>
        <dbReference type="EMBL" id="PPQ76865.1"/>
    </source>
</evidence>
<accession>A0A409WEC7</accession>
<comment type="caution">
    <text evidence="1">The sequence shown here is derived from an EMBL/GenBank/DDBJ whole genome shotgun (WGS) entry which is preliminary data.</text>
</comment>
<dbReference type="OrthoDB" id="3056769at2759"/>
<name>A0A409WEC7_9AGAR</name>